<reference evidence="2" key="1">
    <citation type="submission" date="2023-04" db="EMBL/GenBank/DDBJ databases">
        <title>Black Yeasts Isolated from many extreme environments.</title>
        <authorList>
            <person name="Coleine C."/>
            <person name="Stajich J.E."/>
            <person name="Selbmann L."/>
        </authorList>
    </citation>
    <scope>NUCLEOTIDE SEQUENCE</scope>
    <source>
        <strain evidence="2">CCFEE 5312</strain>
    </source>
</reference>
<comment type="caution">
    <text evidence="2">The sequence shown here is derived from an EMBL/GenBank/DDBJ whole genome shotgun (WGS) entry which is preliminary data.</text>
</comment>
<gene>
    <name evidence="2" type="ORF">LTR09_009979</name>
</gene>
<proteinExistence type="predicted"/>
<accession>A0AAJ0D890</accession>
<dbReference type="Gene3D" id="3.40.30.10">
    <property type="entry name" value="Glutaredoxin"/>
    <property type="match status" value="1"/>
</dbReference>
<evidence type="ECO:0000256" key="1">
    <source>
        <dbReference type="SAM" id="MobiDB-lite"/>
    </source>
</evidence>
<dbReference type="SUPFAM" id="SSF52833">
    <property type="entry name" value="Thioredoxin-like"/>
    <property type="match status" value="1"/>
</dbReference>
<organism evidence="2 3">
    <name type="scientific">Extremus antarcticus</name>
    <dbReference type="NCBI Taxonomy" id="702011"/>
    <lineage>
        <taxon>Eukaryota</taxon>
        <taxon>Fungi</taxon>
        <taxon>Dikarya</taxon>
        <taxon>Ascomycota</taxon>
        <taxon>Pezizomycotina</taxon>
        <taxon>Dothideomycetes</taxon>
        <taxon>Dothideomycetidae</taxon>
        <taxon>Mycosphaerellales</taxon>
        <taxon>Extremaceae</taxon>
        <taxon>Extremus</taxon>
    </lineage>
</organism>
<dbReference type="Proteomes" id="UP001271007">
    <property type="component" value="Unassembled WGS sequence"/>
</dbReference>
<protein>
    <recommendedName>
        <fullName evidence="4">Thioredoxin domain-containing protein</fullName>
    </recommendedName>
</protein>
<keyword evidence="3" id="KW-1185">Reference proteome</keyword>
<evidence type="ECO:0000313" key="2">
    <source>
        <dbReference type="EMBL" id="KAK3048670.1"/>
    </source>
</evidence>
<feature type="region of interest" description="Disordered" evidence="1">
    <location>
        <begin position="1"/>
        <end position="22"/>
    </location>
</feature>
<dbReference type="PANTHER" id="PTHR21148">
    <property type="entry name" value="THIOREDOXIN DOMAIN-CONTAINING PROTEIN 9"/>
    <property type="match status" value="1"/>
</dbReference>
<sequence length="161" mass="18378">MANIDPSVARVLDRHHPTGDSDDEDALIAELEADDDDHQFSALREKRLEQLHSEITRAKTMKATQHGTYMEIKDEKQLMDITTSTKLCVVHFKKLDFHRCATMDEKLAVLAEKHFDTRFISRPDRNDVLEDWSVVAAFLSQATNSLFDFGRSSLAANTTQR</sequence>
<evidence type="ECO:0000313" key="3">
    <source>
        <dbReference type="Proteomes" id="UP001271007"/>
    </source>
</evidence>
<dbReference type="InterPro" id="IPR036249">
    <property type="entry name" value="Thioredoxin-like_sf"/>
</dbReference>
<dbReference type="AlphaFoldDB" id="A0AAJ0D890"/>
<dbReference type="EMBL" id="JAWDJX010000046">
    <property type="protein sequence ID" value="KAK3048670.1"/>
    <property type="molecule type" value="Genomic_DNA"/>
</dbReference>
<evidence type="ECO:0008006" key="4">
    <source>
        <dbReference type="Google" id="ProtNLM"/>
    </source>
</evidence>
<name>A0AAJ0D890_9PEZI</name>